<reference evidence="4" key="1">
    <citation type="submission" date="2025-08" db="UniProtKB">
        <authorList>
            <consortium name="RefSeq"/>
        </authorList>
    </citation>
    <scope>IDENTIFICATION</scope>
    <source>
        <tissue evidence="4">Blood</tissue>
    </source>
</reference>
<gene>
    <name evidence="4" type="primary">SMIM28</name>
</gene>
<evidence type="ECO:0000313" key="3">
    <source>
        <dbReference type="Proteomes" id="UP001652663"/>
    </source>
</evidence>
<keyword evidence="2" id="KW-0472">Membrane</keyword>
<feature type="compositionally biased region" description="Low complexity" evidence="1">
    <location>
        <begin position="194"/>
        <end position="204"/>
    </location>
</feature>
<keyword evidence="2" id="KW-1133">Transmembrane helix</keyword>
<accession>A0ABM4SVC6</accession>
<evidence type="ECO:0000256" key="2">
    <source>
        <dbReference type="SAM" id="Phobius"/>
    </source>
</evidence>
<keyword evidence="3" id="KW-1185">Reference proteome</keyword>
<feature type="region of interest" description="Disordered" evidence="1">
    <location>
        <begin position="165"/>
        <end position="214"/>
    </location>
</feature>
<evidence type="ECO:0000256" key="1">
    <source>
        <dbReference type="SAM" id="MobiDB-lite"/>
    </source>
</evidence>
<organism evidence="3 4">
    <name type="scientific">Bos indicus</name>
    <name type="common">Zebu</name>
    <dbReference type="NCBI Taxonomy" id="9915"/>
    <lineage>
        <taxon>Eukaryota</taxon>
        <taxon>Metazoa</taxon>
        <taxon>Chordata</taxon>
        <taxon>Craniata</taxon>
        <taxon>Vertebrata</taxon>
        <taxon>Euteleostomi</taxon>
        <taxon>Mammalia</taxon>
        <taxon>Eutheria</taxon>
        <taxon>Laurasiatheria</taxon>
        <taxon>Artiodactyla</taxon>
        <taxon>Ruminantia</taxon>
        <taxon>Pecora</taxon>
        <taxon>Bovidae</taxon>
        <taxon>Bovinae</taxon>
        <taxon>Bos</taxon>
    </lineage>
</organism>
<keyword evidence="2" id="KW-0812">Transmembrane</keyword>
<dbReference type="GeneID" id="139184850"/>
<evidence type="ECO:0000313" key="4">
    <source>
        <dbReference type="RefSeq" id="XP_070651744.1"/>
    </source>
</evidence>
<feature type="transmembrane region" description="Helical" evidence="2">
    <location>
        <begin position="52"/>
        <end position="73"/>
    </location>
</feature>
<dbReference type="Proteomes" id="UP001652663">
    <property type="component" value="Chromosome 9"/>
</dbReference>
<dbReference type="RefSeq" id="XP_070651744.1">
    <property type="nucleotide sequence ID" value="XM_070795643.1"/>
</dbReference>
<name>A0ABM4SVC6_BOSIN</name>
<proteinExistence type="predicted"/>
<protein>
    <submittedName>
        <fullName evidence="4">Small integral membrane protein 28</fullName>
    </submittedName>
</protein>
<sequence length="232" mass="24856">MRALLGSSWGKFGHAGRGTYEWLTSEPSLPLLETQLQGTQKRSSTREDVEPFLFILLPATVLLFLAFLLLFLYRHCQTPRPQGQVSVLDLPEHPPAGEMTDFLPGLPWSSEQTSPYSPLPPEAALLSKVCSPPSYEEATKDAPGEQALDAGIQCEWGGLLAFVPGSNPGTEHSAHEGADRGGQGVDPSAEPARRAGGAAGEVPGPVTPETPRAGCSALLRPRLPWWTPLRAC</sequence>